<proteinExistence type="predicted"/>
<evidence type="ECO:0000313" key="2">
    <source>
        <dbReference type="Proteomes" id="UP000813215"/>
    </source>
</evidence>
<protein>
    <submittedName>
        <fullName evidence="1">Uncharacterized protein</fullName>
    </submittedName>
</protein>
<reference evidence="1" key="2">
    <citation type="journal article" date="2022" name="Microbiol. Resour. Announc.">
        <title>Metagenome Sequencing to Explore Phylogenomics of Terrestrial Cyanobacteria.</title>
        <authorList>
            <person name="Ward R.D."/>
            <person name="Stajich J.E."/>
            <person name="Johansen J.R."/>
            <person name="Huntemann M."/>
            <person name="Clum A."/>
            <person name="Foster B."/>
            <person name="Foster B."/>
            <person name="Roux S."/>
            <person name="Palaniappan K."/>
            <person name="Varghese N."/>
            <person name="Mukherjee S."/>
            <person name="Reddy T.B.K."/>
            <person name="Daum C."/>
            <person name="Copeland A."/>
            <person name="Chen I.A."/>
            <person name="Ivanova N.N."/>
            <person name="Kyrpides N.C."/>
            <person name="Shapiro N."/>
            <person name="Eloe-Fadrosh E.A."/>
            <person name="Pietrasiak N."/>
        </authorList>
    </citation>
    <scope>NUCLEOTIDE SEQUENCE</scope>
    <source>
        <strain evidence="1">HA4357-MV3</strain>
    </source>
</reference>
<reference evidence="1" key="1">
    <citation type="submission" date="2021-05" db="EMBL/GenBank/DDBJ databases">
        <authorList>
            <person name="Pietrasiak N."/>
            <person name="Ward R."/>
            <person name="Stajich J.E."/>
            <person name="Kurbessoian T."/>
        </authorList>
    </citation>
    <scope>NUCLEOTIDE SEQUENCE</scope>
    <source>
        <strain evidence="1">HA4357-MV3</strain>
    </source>
</reference>
<dbReference type="Proteomes" id="UP000813215">
    <property type="component" value="Unassembled WGS sequence"/>
</dbReference>
<organism evidence="1 2">
    <name type="scientific">Pelatocladus maniniholoensis HA4357-MV3</name>
    <dbReference type="NCBI Taxonomy" id="1117104"/>
    <lineage>
        <taxon>Bacteria</taxon>
        <taxon>Bacillati</taxon>
        <taxon>Cyanobacteriota</taxon>
        <taxon>Cyanophyceae</taxon>
        <taxon>Nostocales</taxon>
        <taxon>Nostocaceae</taxon>
        <taxon>Pelatocladus</taxon>
    </lineage>
</organism>
<sequence>MDWLHRLSIYISIILGFAQVQTKGIDAELAAFNKPASSKISPLYPIHSFVVIRSQHLQWQK</sequence>
<evidence type="ECO:0000313" key="1">
    <source>
        <dbReference type="EMBL" id="MBW4432200.1"/>
    </source>
</evidence>
<dbReference type="EMBL" id="JAHHHW010000082">
    <property type="protein sequence ID" value="MBW4432200.1"/>
    <property type="molecule type" value="Genomic_DNA"/>
</dbReference>
<accession>A0A9E3H8L1</accession>
<name>A0A9E3H8L1_9NOST</name>
<dbReference type="AlphaFoldDB" id="A0A9E3H8L1"/>
<comment type="caution">
    <text evidence="1">The sequence shown here is derived from an EMBL/GenBank/DDBJ whole genome shotgun (WGS) entry which is preliminary data.</text>
</comment>
<gene>
    <name evidence="1" type="ORF">KME28_10830</name>
</gene>